<dbReference type="PANTHER" id="PTHR12215:SF10">
    <property type="entry name" value="L-AMINOADIPATE-SEMIALDEHYDE DEHYDROGENASE-PHOSPHOPANTETHEINYL TRANSFERASE"/>
    <property type="match status" value="1"/>
</dbReference>
<gene>
    <name evidence="8" type="ORF">JCM21531_3642</name>
</gene>
<dbReference type="InterPro" id="IPR050559">
    <property type="entry name" value="P-Pant_transferase_sf"/>
</dbReference>
<reference evidence="8" key="1">
    <citation type="journal article" date="2014" name="Genome Announc.">
        <title>Draft Genome Sequence of Clostridium straminisolvens Strain JCM 21531T, Isolated from a Cellulose-Degrading Bacterial Community.</title>
        <authorList>
            <person name="Yuki M."/>
            <person name="Oshima K."/>
            <person name="Suda W."/>
            <person name="Sakamoto M."/>
            <person name="Kitamura K."/>
            <person name="Iida T."/>
            <person name="Hattori M."/>
            <person name="Ohkuma M."/>
        </authorList>
    </citation>
    <scope>NUCLEOTIDE SEQUENCE [LARGE SCALE GENOMIC DNA]</scope>
    <source>
        <strain evidence="8">JCM 21531</strain>
    </source>
</reference>
<dbReference type="GO" id="GO:0008897">
    <property type="term" value="F:holo-[acyl-carrier-protein] synthase activity"/>
    <property type="evidence" value="ECO:0007669"/>
    <property type="project" value="InterPro"/>
</dbReference>
<dbReference type="GO" id="GO:0006633">
    <property type="term" value="P:fatty acid biosynthetic process"/>
    <property type="evidence" value="ECO:0007669"/>
    <property type="project" value="InterPro"/>
</dbReference>
<dbReference type="EMBL" id="BAVR01000054">
    <property type="protein sequence ID" value="GAE90061.1"/>
    <property type="molecule type" value="Genomic_DNA"/>
</dbReference>
<dbReference type="AlphaFoldDB" id="W4VA61"/>
<evidence type="ECO:0000259" key="6">
    <source>
        <dbReference type="Pfam" id="PF01648"/>
    </source>
</evidence>
<dbReference type="GO" id="GO:0005829">
    <property type="term" value="C:cytosol"/>
    <property type="evidence" value="ECO:0007669"/>
    <property type="project" value="TreeGrafter"/>
</dbReference>
<dbReference type="InterPro" id="IPR055066">
    <property type="entry name" value="AASDHPPT_N"/>
</dbReference>
<dbReference type="GO" id="GO:0019878">
    <property type="term" value="P:lysine biosynthetic process via aminoadipic acid"/>
    <property type="evidence" value="ECO:0007669"/>
    <property type="project" value="TreeGrafter"/>
</dbReference>
<keyword evidence="5" id="KW-0460">Magnesium</keyword>
<evidence type="ECO:0000256" key="1">
    <source>
        <dbReference type="ARBA" id="ARBA00001946"/>
    </source>
</evidence>
<dbReference type="Gene3D" id="3.90.470.20">
    <property type="entry name" value="4'-phosphopantetheinyl transferase domain"/>
    <property type="match status" value="2"/>
</dbReference>
<sequence length="240" mass="28275">MVELFGIKLANSIERDLYEKALNFLPNETKDKIKRFRRYEDSLMSLTAELLKRAIVCLKLGINNESVKFNRSAYGKPYLEGHEDFHFNLSHSGSWVVCAVSSKPVGIDVEKIKEIDLDIAKRFFSKEEVSDLFSKNGDEKIEYFFELWTLKESYIKADGRGLSLPLNSFSFRIENDNIIFTSNDEPRHFFFKKYDIDKEYKFAVCSMEPQFPEEIDIKSFEEVFEFLLNNEMLKKFLKRN</sequence>
<comment type="cofactor">
    <cofactor evidence="1">
        <name>Mg(2+)</name>
        <dbReference type="ChEBI" id="CHEBI:18420"/>
    </cofactor>
</comment>
<keyword evidence="4" id="KW-0479">Metal-binding</keyword>
<accession>W4VA61</accession>
<dbReference type="NCBIfam" id="TIGR00556">
    <property type="entry name" value="pantethn_trn"/>
    <property type="match status" value="1"/>
</dbReference>
<dbReference type="InterPro" id="IPR004568">
    <property type="entry name" value="Ppantetheine-prot_Trfase_dom"/>
</dbReference>
<dbReference type="RefSeq" id="WP_243467674.1">
    <property type="nucleotide sequence ID" value="NZ_BAVR01000054.1"/>
</dbReference>
<feature type="domain" description="4'-phosphopantetheinyl transferase N-terminal" evidence="7">
    <location>
        <begin position="18"/>
        <end position="101"/>
    </location>
</feature>
<feature type="domain" description="4'-phosphopantetheinyl transferase" evidence="6">
    <location>
        <begin position="104"/>
        <end position="205"/>
    </location>
</feature>
<dbReference type="Pfam" id="PF22624">
    <property type="entry name" value="AASDHPPT_N"/>
    <property type="match status" value="1"/>
</dbReference>
<dbReference type="InterPro" id="IPR008278">
    <property type="entry name" value="4-PPantetheinyl_Trfase_dom"/>
</dbReference>
<dbReference type="STRING" id="1294263.JCM21531_3642"/>
<organism evidence="8 9">
    <name type="scientific">Acetivibrio straminisolvens JCM 21531</name>
    <dbReference type="NCBI Taxonomy" id="1294263"/>
    <lineage>
        <taxon>Bacteria</taxon>
        <taxon>Bacillati</taxon>
        <taxon>Bacillota</taxon>
        <taxon>Clostridia</taxon>
        <taxon>Eubacteriales</taxon>
        <taxon>Oscillospiraceae</taxon>
        <taxon>Acetivibrio</taxon>
    </lineage>
</organism>
<dbReference type="Proteomes" id="UP000019109">
    <property type="component" value="Unassembled WGS sequence"/>
</dbReference>
<keyword evidence="3 8" id="KW-0808">Transferase</keyword>
<dbReference type="PANTHER" id="PTHR12215">
    <property type="entry name" value="PHOSPHOPANTETHEINE TRANSFERASE"/>
    <property type="match status" value="1"/>
</dbReference>
<evidence type="ECO:0000256" key="5">
    <source>
        <dbReference type="ARBA" id="ARBA00022842"/>
    </source>
</evidence>
<evidence type="ECO:0000313" key="9">
    <source>
        <dbReference type="Proteomes" id="UP000019109"/>
    </source>
</evidence>
<protein>
    <submittedName>
        <fullName evidence="8">4'-phosphopantetheinyl transferase</fullName>
    </submittedName>
</protein>
<name>W4VA61_9FIRM</name>
<proteinExistence type="inferred from homology"/>
<dbReference type="GO" id="GO:0000287">
    <property type="term" value="F:magnesium ion binding"/>
    <property type="evidence" value="ECO:0007669"/>
    <property type="project" value="InterPro"/>
</dbReference>
<dbReference type="SUPFAM" id="SSF56214">
    <property type="entry name" value="4'-phosphopantetheinyl transferase"/>
    <property type="match status" value="2"/>
</dbReference>
<evidence type="ECO:0000256" key="3">
    <source>
        <dbReference type="ARBA" id="ARBA00022679"/>
    </source>
</evidence>
<evidence type="ECO:0000313" key="8">
    <source>
        <dbReference type="EMBL" id="GAE90061.1"/>
    </source>
</evidence>
<comment type="caution">
    <text evidence="8">The sequence shown here is derived from an EMBL/GenBank/DDBJ whole genome shotgun (WGS) entry which is preliminary data.</text>
</comment>
<evidence type="ECO:0000259" key="7">
    <source>
        <dbReference type="Pfam" id="PF22624"/>
    </source>
</evidence>
<keyword evidence="9" id="KW-1185">Reference proteome</keyword>
<dbReference type="InterPro" id="IPR037143">
    <property type="entry name" value="4-PPantetheinyl_Trfase_dom_sf"/>
</dbReference>
<evidence type="ECO:0000256" key="2">
    <source>
        <dbReference type="ARBA" id="ARBA00010990"/>
    </source>
</evidence>
<comment type="similarity">
    <text evidence="2">Belongs to the P-Pant transferase superfamily. Gsp/Sfp/HetI/AcpT family.</text>
</comment>
<dbReference type="Pfam" id="PF01648">
    <property type="entry name" value="ACPS"/>
    <property type="match status" value="1"/>
</dbReference>
<evidence type="ECO:0000256" key="4">
    <source>
        <dbReference type="ARBA" id="ARBA00022723"/>
    </source>
</evidence>